<evidence type="ECO:0000313" key="1">
    <source>
        <dbReference type="EMBL" id="KAI4351340.1"/>
    </source>
</evidence>
<reference evidence="1 2" key="1">
    <citation type="journal article" date="2022" name="DNA Res.">
        <title>Chromosomal-level genome assembly of the orchid tree Bauhinia variegata (Leguminosae; Cercidoideae) supports the allotetraploid origin hypothesis of Bauhinia.</title>
        <authorList>
            <person name="Zhong Y."/>
            <person name="Chen Y."/>
            <person name="Zheng D."/>
            <person name="Pang J."/>
            <person name="Liu Y."/>
            <person name="Luo S."/>
            <person name="Meng S."/>
            <person name="Qian L."/>
            <person name="Wei D."/>
            <person name="Dai S."/>
            <person name="Zhou R."/>
        </authorList>
    </citation>
    <scope>NUCLEOTIDE SEQUENCE [LARGE SCALE GENOMIC DNA]</scope>
    <source>
        <strain evidence="1">BV-YZ2020</strain>
    </source>
</reference>
<name>A0ACB9PRD0_BAUVA</name>
<proteinExistence type="predicted"/>
<keyword evidence="2" id="KW-1185">Reference proteome</keyword>
<comment type="caution">
    <text evidence="1">The sequence shown here is derived from an EMBL/GenBank/DDBJ whole genome shotgun (WGS) entry which is preliminary data.</text>
</comment>
<protein>
    <submittedName>
        <fullName evidence="1">Uncharacterized protein</fullName>
    </submittedName>
</protein>
<evidence type="ECO:0000313" key="2">
    <source>
        <dbReference type="Proteomes" id="UP000828941"/>
    </source>
</evidence>
<accession>A0ACB9PRD0</accession>
<organism evidence="1 2">
    <name type="scientific">Bauhinia variegata</name>
    <name type="common">Purple orchid tree</name>
    <name type="synonym">Phanera variegata</name>
    <dbReference type="NCBI Taxonomy" id="167791"/>
    <lineage>
        <taxon>Eukaryota</taxon>
        <taxon>Viridiplantae</taxon>
        <taxon>Streptophyta</taxon>
        <taxon>Embryophyta</taxon>
        <taxon>Tracheophyta</taxon>
        <taxon>Spermatophyta</taxon>
        <taxon>Magnoliopsida</taxon>
        <taxon>eudicotyledons</taxon>
        <taxon>Gunneridae</taxon>
        <taxon>Pentapetalae</taxon>
        <taxon>rosids</taxon>
        <taxon>fabids</taxon>
        <taxon>Fabales</taxon>
        <taxon>Fabaceae</taxon>
        <taxon>Cercidoideae</taxon>
        <taxon>Cercideae</taxon>
        <taxon>Bauhiniinae</taxon>
        <taxon>Bauhinia</taxon>
    </lineage>
</organism>
<dbReference type="EMBL" id="CM039428">
    <property type="protein sequence ID" value="KAI4351340.1"/>
    <property type="molecule type" value="Genomic_DNA"/>
</dbReference>
<sequence length="125" mass="14647">MWEYCHELLDKNARSTIEMSVTRVGPELFPHFDRVYICFDTCRKGWQESCRLMVGLDECFLKSYYGEELLAAVSQDGDHGMYPIAVVVVRKEVTKTWMWFLDRLIQDLGPVALSTWTFISNRQKV</sequence>
<gene>
    <name evidence="1" type="ORF">L6164_005715</name>
</gene>
<dbReference type="Proteomes" id="UP000828941">
    <property type="component" value="Chromosome 3"/>
</dbReference>